<reference evidence="10" key="1">
    <citation type="submission" date="2020-08" db="EMBL/GenBank/DDBJ databases">
        <title>Genome public.</title>
        <authorList>
            <person name="Liu C."/>
            <person name="Sun Q."/>
        </authorList>
    </citation>
    <scope>NUCLEOTIDE SEQUENCE</scope>
    <source>
        <strain evidence="10">NSJ-23</strain>
    </source>
</reference>
<evidence type="ECO:0000256" key="1">
    <source>
        <dbReference type="ARBA" id="ARBA00004651"/>
    </source>
</evidence>
<dbReference type="Proteomes" id="UP000628736">
    <property type="component" value="Unassembled WGS sequence"/>
</dbReference>
<dbReference type="AlphaFoldDB" id="A0A8J6J9A5"/>
<evidence type="ECO:0000313" key="10">
    <source>
        <dbReference type="EMBL" id="MBC5722297.1"/>
    </source>
</evidence>
<evidence type="ECO:0000256" key="4">
    <source>
        <dbReference type="ARBA" id="ARBA00022989"/>
    </source>
</evidence>
<keyword evidence="11" id="KW-1185">Reference proteome</keyword>
<evidence type="ECO:0000259" key="9">
    <source>
        <dbReference type="Pfam" id="PF00361"/>
    </source>
</evidence>
<protein>
    <submittedName>
        <fullName evidence="10">Sodium:proton antiporter</fullName>
    </submittedName>
</protein>
<evidence type="ECO:0000256" key="2">
    <source>
        <dbReference type="ARBA" id="ARBA00022475"/>
    </source>
</evidence>
<proteinExistence type="predicted"/>
<feature type="transmembrane region" description="Helical" evidence="8">
    <location>
        <begin position="519"/>
        <end position="538"/>
    </location>
</feature>
<feature type="transmembrane region" description="Helical" evidence="8">
    <location>
        <begin position="200"/>
        <end position="225"/>
    </location>
</feature>
<dbReference type="Pfam" id="PF00361">
    <property type="entry name" value="Proton_antipo_M"/>
    <property type="match status" value="1"/>
</dbReference>
<name>A0A8J6J9A5_9FIRM</name>
<comment type="subcellular location">
    <subcellularLocation>
        <location evidence="1">Cell membrane</location>
        <topology evidence="1">Multi-pass membrane protein</topology>
    </subcellularLocation>
    <subcellularLocation>
        <location evidence="7">Membrane</location>
        <topology evidence="7">Multi-pass membrane protein</topology>
    </subcellularLocation>
</comment>
<dbReference type="InterPro" id="IPR001750">
    <property type="entry name" value="ND/Mrp_TM"/>
</dbReference>
<keyword evidence="6 8" id="KW-0472">Membrane</keyword>
<feature type="transmembrane region" description="Helical" evidence="8">
    <location>
        <begin position="328"/>
        <end position="348"/>
    </location>
</feature>
<evidence type="ECO:0000256" key="8">
    <source>
        <dbReference type="SAM" id="Phobius"/>
    </source>
</evidence>
<evidence type="ECO:0000256" key="5">
    <source>
        <dbReference type="ARBA" id="ARBA00023002"/>
    </source>
</evidence>
<feature type="transmembrane region" description="Helical" evidence="8">
    <location>
        <begin position="653"/>
        <end position="673"/>
    </location>
</feature>
<dbReference type="InterPro" id="IPR003918">
    <property type="entry name" value="NADH_UbQ_OxRdtase"/>
</dbReference>
<feature type="transmembrane region" description="Helical" evidence="8">
    <location>
        <begin position="411"/>
        <end position="440"/>
    </location>
</feature>
<dbReference type="GO" id="GO:0016491">
    <property type="term" value="F:oxidoreductase activity"/>
    <property type="evidence" value="ECO:0007669"/>
    <property type="project" value="UniProtKB-KW"/>
</dbReference>
<dbReference type="EMBL" id="JACOPO010000003">
    <property type="protein sequence ID" value="MBC5722297.1"/>
    <property type="molecule type" value="Genomic_DNA"/>
</dbReference>
<keyword evidence="2" id="KW-1003">Cell membrane</keyword>
<keyword evidence="5" id="KW-0560">Oxidoreductase</keyword>
<comment type="caution">
    <text evidence="10">The sequence shown here is derived from an EMBL/GenBank/DDBJ whole genome shotgun (WGS) entry which is preliminary data.</text>
</comment>
<feature type="transmembrane region" description="Helical" evidence="8">
    <location>
        <begin position="303"/>
        <end position="322"/>
    </location>
</feature>
<dbReference type="GO" id="GO:0008137">
    <property type="term" value="F:NADH dehydrogenase (ubiquinone) activity"/>
    <property type="evidence" value="ECO:0007669"/>
    <property type="project" value="InterPro"/>
</dbReference>
<dbReference type="GO" id="GO:0042773">
    <property type="term" value="P:ATP synthesis coupled electron transport"/>
    <property type="evidence" value="ECO:0007669"/>
    <property type="project" value="InterPro"/>
</dbReference>
<feature type="transmembrane region" description="Helical" evidence="8">
    <location>
        <begin position="266"/>
        <end position="291"/>
    </location>
</feature>
<feature type="transmembrane region" description="Helical" evidence="8">
    <location>
        <begin position="32"/>
        <end position="51"/>
    </location>
</feature>
<keyword evidence="4 8" id="KW-1133">Transmembrane helix</keyword>
<evidence type="ECO:0000256" key="7">
    <source>
        <dbReference type="RuleBase" id="RU000320"/>
    </source>
</evidence>
<feature type="transmembrane region" description="Helical" evidence="8">
    <location>
        <begin position="6"/>
        <end position="25"/>
    </location>
</feature>
<feature type="transmembrane region" description="Helical" evidence="8">
    <location>
        <begin position="158"/>
        <end position="180"/>
    </location>
</feature>
<dbReference type="PANTHER" id="PTHR42682:SF4">
    <property type="entry name" value="NADH-UBIQUINONE_PLASTOQUINONE"/>
    <property type="match status" value="1"/>
</dbReference>
<dbReference type="GO" id="GO:0005886">
    <property type="term" value="C:plasma membrane"/>
    <property type="evidence" value="ECO:0007669"/>
    <property type="project" value="UniProtKB-SubCell"/>
</dbReference>
<feature type="transmembrane region" description="Helical" evidence="8">
    <location>
        <begin position="104"/>
        <end position="123"/>
    </location>
</feature>
<organism evidence="10 11">
    <name type="scientific">Flintibacter hominis</name>
    <dbReference type="NCBI Taxonomy" id="2763048"/>
    <lineage>
        <taxon>Bacteria</taxon>
        <taxon>Bacillati</taxon>
        <taxon>Bacillota</taxon>
        <taxon>Clostridia</taxon>
        <taxon>Eubacteriales</taxon>
        <taxon>Flintibacter</taxon>
    </lineage>
</organism>
<evidence type="ECO:0000313" key="11">
    <source>
        <dbReference type="Proteomes" id="UP000628736"/>
    </source>
</evidence>
<dbReference type="RefSeq" id="WP_186852500.1">
    <property type="nucleotide sequence ID" value="NZ_JACOPO010000003.1"/>
</dbReference>
<dbReference type="PANTHER" id="PTHR42682">
    <property type="entry name" value="HYDROGENASE-4 COMPONENT F"/>
    <property type="match status" value="1"/>
</dbReference>
<sequence length="675" mass="73417">MGRILLLLVAMPIVCGPVSYLVGLVWKKARDIFVQSAAALELLLVLSMAMGEDTAVRLDGFCGLGISFASGGFHSLMAMLTATGWLAATILSDEYFAHIKRRNRYYLFWLVTLGAAMGVFLSADLYTTFLFFEVMSFTSYVSVVQTEEEEALRAGGTYLAVAVIGGLVTLSGLFLLHFQLGTLQIDQLAQAAAQASDRTLLWVGGLLTLVGFGAKAGAFPLHIWLPTAHPAAPAPASAVLSGVITKTGIYGVAVLSTTLFLHDGSWGAMLAVIGAVTMVLGAVLALCSVDLKRTLACSSVSQIGFILVGLAMQCLLGSHNALAVDGTVLHIVNHSLIKLALFPAAGVIHLSTHSFDLNDIRGFGRNKPMLALIMGIPMLSLAGLPLLNGYVSKTLLHESIVEYIHLSGERAWAYTALEWLFLFAGGLTLAYMLKLFLCIFVERNRLPQEVLDKKWRRHGGYIAPASAAVLLTYVGVMLLLGLLPGRFMDRIAAFGRSFFQGAVPSHAVDYFSVVNLKGAAISLTIGLVVYLLVVRTLLMPKGESGRRYYRDPIPGWLNLEYGLYRPLLKFSTQVLLLAAAFVDRVGFRLLFRGLPALFLRWSRWLIDRRSRLVSALTGQEYTPRPSLEQVVDDSSFGLYDDQPQRGNGVMRSLAFGLILTGLGLVFSILFIFLHR</sequence>
<dbReference type="InterPro" id="IPR052175">
    <property type="entry name" value="ComplexI-like_HydComp"/>
</dbReference>
<feature type="transmembrane region" description="Helical" evidence="8">
    <location>
        <begin position="71"/>
        <end position="92"/>
    </location>
</feature>
<dbReference type="PRINTS" id="PR01437">
    <property type="entry name" value="NUOXDRDTASE4"/>
</dbReference>
<feature type="domain" description="NADH:quinone oxidoreductase/Mrp antiporter transmembrane" evidence="9">
    <location>
        <begin position="122"/>
        <end position="403"/>
    </location>
</feature>
<gene>
    <name evidence="10" type="ORF">H8S11_05690</name>
</gene>
<feature type="transmembrane region" description="Helical" evidence="8">
    <location>
        <begin position="461"/>
        <end position="483"/>
    </location>
</feature>
<evidence type="ECO:0000256" key="6">
    <source>
        <dbReference type="ARBA" id="ARBA00023136"/>
    </source>
</evidence>
<feature type="transmembrane region" description="Helical" evidence="8">
    <location>
        <begin position="369"/>
        <end position="391"/>
    </location>
</feature>
<keyword evidence="3 7" id="KW-0812">Transmembrane</keyword>
<evidence type="ECO:0000256" key="3">
    <source>
        <dbReference type="ARBA" id="ARBA00022692"/>
    </source>
</evidence>
<accession>A0A8J6J9A5</accession>